<dbReference type="RefSeq" id="WP_096893953.1">
    <property type="nucleotide sequence ID" value="NZ_BAOS01000013.1"/>
</dbReference>
<keyword evidence="1" id="KW-0812">Transmembrane</keyword>
<organism evidence="3 4">
    <name type="scientific">Candidatus Scalindua japonica</name>
    <dbReference type="NCBI Taxonomy" id="1284222"/>
    <lineage>
        <taxon>Bacteria</taxon>
        <taxon>Pseudomonadati</taxon>
        <taxon>Planctomycetota</taxon>
        <taxon>Candidatus Brocadiia</taxon>
        <taxon>Candidatus Brocadiales</taxon>
        <taxon>Candidatus Scalinduaceae</taxon>
        <taxon>Candidatus Scalindua</taxon>
    </lineage>
</organism>
<keyword evidence="4" id="KW-1185">Reference proteome</keyword>
<evidence type="ECO:0000313" key="4">
    <source>
        <dbReference type="Proteomes" id="UP000218542"/>
    </source>
</evidence>
<sequence>MDKAGFVYIMTNNSMPGLVKIGMSQTVPTRRAKELETTGVPESFELAYYAYFYNDMVQAEKKAHRTLSKYHHKKEFFRTDVETAINSIENTGFRFERAHCIVKKPEQWWIGEAERKQQKHVERELNVENDRIAKKCIEEENHGYELKYKPHVQKEKKQAELEKGRGEERRNEEIFKKRSEEEKAYRRIEPSFFKSVSKNEIEILDTESGRQFIEELNKKENIVTQPFKKFKWKWWYIFIIYTICRFLLKLAYKK</sequence>
<evidence type="ECO:0000256" key="1">
    <source>
        <dbReference type="SAM" id="Phobius"/>
    </source>
</evidence>
<accession>A0A286TXG9</accession>
<dbReference type="OrthoDB" id="9811665at2"/>
<evidence type="ECO:0000259" key="2">
    <source>
        <dbReference type="SMART" id="SM00974"/>
    </source>
</evidence>
<keyword evidence="1" id="KW-0472">Membrane</keyword>
<dbReference type="InterPro" id="IPR018306">
    <property type="entry name" value="Phage_T5_Orf172_DNA-bd"/>
</dbReference>
<gene>
    <name evidence="3" type="ORF">SCALIN_C13_0066</name>
</gene>
<dbReference type="SMART" id="SM00974">
    <property type="entry name" value="T5orf172"/>
    <property type="match status" value="1"/>
</dbReference>
<keyword evidence="3" id="KW-0418">Kinase</keyword>
<comment type="caution">
    <text evidence="3">The sequence shown here is derived from an EMBL/GenBank/DDBJ whole genome shotgun (WGS) entry which is preliminary data.</text>
</comment>
<name>A0A286TXG9_9BACT</name>
<dbReference type="Pfam" id="PF10544">
    <property type="entry name" value="T5orf172"/>
    <property type="match status" value="1"/>
</dbReference>
<dbReference type="EMBL" id="BAOS01000013">
    <property type="protein sequence ID" value="GAX60554.1"/>
    <property type="molecule type" value="Genomic_DNA"/>
</dbReference>
<protein>
    <submittedName>
        <fullName evidence="3">Sugar kinases, ribokinase family</fullName>
    </submittedName>
</protein>
<reference evidence="4" key="1">
    <citation type="journal article" date="2017" name="Environ. Microbiol. Rep.">
        <title>Genetic Diversity of Marine Anaerobic Ammonium-Oxidizing Bacteria as Revealed by Genomic and Proteomic Analyses of 'Candidatus Scalindua japonica'.</title>
        <authorList>
            <person name="Oshiki M."/>
            <person name="Mizuto K."/>
            <person name="Kimura Z."/>
            <person name="Kindaichi T."/>
            <person name="Satoh H."/>
            <person name="Okabe S."/>
        </authorList>
    </citation>
    <scope>NUCLEOTIDE SEQUENCE [LARGE SCALE GENOMIC DNA]</scope>
    <source>
        <strain evidence="4">husup-a2</strain>
    </source>
</reference>
<keyword evidence="3" id="KW-0808">Transferase</keyword>
<evidence type="ECO:0000313" key="3">
    <source>
        <dbReference type="EMBL" id="GAX60554.1"/>
    </source>
</evidence>
<proteinExistence type="predicted"/>
<feature type="transmembrane region" description="Helical" evidence="1">
    <location>
        <begin position="234"/>
        <end position="252"/>
    </location>
</feature>
<dbReference type="Proteomes" id="UP000218542">
    <property type="component" value="Unassembled WGS sequence"/>
</dbReference>
<keyword evidence="1" id="KW-1133">Transmembrane helix</keyword>
<dbReference type="GO" id="GO:0016301">
    <property type="term" value="F:kinase activity"/>
    <property type="evidence" value="ECO:0007669"/>
    <property type="project" value="UniProtKB-KW"/>
</dbReference>
<feature type="domain" description="Bacteriophage T5 Orf172 DNA-binding" evidence="2">
    <location>
        <begin position="13"/>
        <end position="91"/>
    </location>
</feature>
<dbReference type="AlphaFoldDB" id="A0A286TXG9"/>